<dbReference type="GO" id="GO:0009791">
    <property type="term" value="P:post-embryonic development"/>
    <property type="evidence" value="ECO:0007669"/>
    <property type="project" value="UniProtKB-ARBA"/>
</dbReference>
<keyword evidence="11" id="KW-0677">Repeat</keyword>
<evidence type="ECO:0000256" key="12">
    <source>
        <dbReference type="ARBA" id="ARBA00022741"/>
    </source>
</evidence>
<dbReference type="OrthoDB" id="676979at2759"/>
<dbReference type="GO" id="GO:0017046">
    <property type="term" value="F:peptide hormone binding"/>
    <property type="evidence" value="ECO:0007669"/>
    <property type="project" value="EnsemblPlants"/>
</dbReference>
<dbReference type="FunFam" id="3.80.10.10:FF:000095">
    <property type="entry name" value="LRR receptor-like serine/threonine-protein kinase GSO1"/>
    <property type="match status" value="1"/>
</dbReference>
<dbReference type="InterPro" id="IPR011009">
    <property type="entry name" value="Kinase-like_dom_sf"/>
</dbReference>
<evidence type="ECO:0000256" key="8">
    <source>
        <dbReference type="ARBA" id="ARBA00022679"/>
    </source>
</evidence>
<dbReference type="GO" id="GO:2000280">
    <property type="term" value="P:regulation of root development"/>
    <property type="evidence" value="ECO:0007669"/>
    <property type="project" value="EnsemblPlants"/>
</dbReference>
<keyword evidence="7" id="KW-0433">Leucine-rich repeat</keyword>
<feature type="binding site" evidence="19">
    <location>
        <position position="755"/>
    </location>
    <ligand>
        <name>ATP</name>
        <dbReference type="ChEBI" id="CHEBI:30616"/>
    </ligand>
</feature>
<evidence type="ECO:0000256" key="21">
    <source>
        <dbReference type="SAM" id="SignalP"/>
    </source>
</evidence>
<evidence type="ECO:0000256" key="7">
    <source>
        <dbReference type="ARBA" id="ARBA00022614"/>
    </source>
</evidence>
<dbReference type="GO" id="GO:1902025">
    <property type="term" value="P:nitrate import"/>
    <property type="evidence" value="ECO:0007669"/>
    <property type="project" value="EnsemblPlants"/>
</dbReference>
<feature type="transmembrane region" description="Helical" evidence="20">
    <location>
        <begin position="662"/>
        <end position="684"/>
    </location>
</feature>
<keyword evidence="4" id="KW-1003">Cell membrane</keyword>
<keyword evidence="10 21" id="KW-0732">Signal</keyword>
<dbReference type="GO" id="GO:0006970">
    <property type="term" value="P:response to osmotic stress"/>
    <property type="evidence" value="ECO:0007669"/>
    <property type="project" value="EnsemblPlants"/>
</dbReference>
<evidence type="ECO:0000259" key="22">
    <source>
        <dbReference type="PROSITE" id="PS50011"/>
    </source>
</evidence>
<evidence type="ECO:0000256" key="3">
    <source>
        <dbReference type="ARBA" id="ARBA00022473"/>
    </source>
</evidence>
<dbReference type="PANTHER" id="PTHR48056:SF20">
    <property type="entry name" value="PROTEIN KINASE DOMAIN-CONTAINING PROTEIN"/>
    <property type="match status" value="1"/>
</dbReference>
<dbReference type="InterPro" id="IPR008271">
    <property type="entry name" value="Ser/Thr_kinase_AS"/>
</dbReference>
<dbReference type="OMA" id="CDSLQRF"/>
<evidence type="ECO:0000313" key="24">
    <source>
        <dbReference type="Proteomes" id="UP000316621"/>
    </source>
</evidence>
<evidence type="ECO:0000313" key="23">
    <source>
        <dbReference type="EMBL" id="RZC73402.1"/>
    </source>
</evidence>
<dbReference type="InterPro" id="IPR001611">
    <property type="entry name" value="Leu-rich_rpt"/>
</dbReference>
<keyword evidence="18" id="KW-0325">Glycoprotein</keyword>
<comment type="similarity">
    <text evidence="2">Belongs to the protein kinase superfamily. Ser/Thr protein kinase family.</text>
</comment>
<keyword evidence="14 19" id="KW-0067">ATP-binding</keyword>
<keyword evidence="17" id="KW-0675">Receptor</keyword>
<keyword evidence="16 20" id="KW-0472">Membrane</keyword>
<dbReference type="GO" id="GO:0005524">
    <property type="term" value="F:ATP binding"/>
    <property type="evidence" value="ECO:0007669"/>
    <property type="project" value="UniProtKB-UniRule"/>
</dbReference>
<evidence type="ECO:0000256" key="19">
    <source>
        <dbReference type="PROSITE-ProRule" id="PRU10141"/>
    </source>
</evidence>
<keyword evidence="5" id="KW-0723">Serine/threonine-protein kinase</keyword>
<feature type="signal peptide" evidence="21">
    <location>
        <begin position="1"/>
        <end position="24"/>
    </location>
</feature>
<dbReference type="GO" id="GO:0048367">
    <property type="term" value="P:shoot system development"/>
    <property type="evidence" value="ECO:0007669"/>
    <property type="project" value="UniProtKB-ARBA"/>
</dbReference>
<dbReference type="InterPro" id="IPR017441">
    <property type="entry name" value="Protein_kinase_ATP_BS"/>
</dbReference>
<evidence type="ECO:0000256" key="9">
    <source>
        <dbReference type="ARBA" id="ARBA00022692"/>
    </source>
</evidence>
<dbReference type="GO" id="GO:0004674">
    <property type="term" value="F:protein serine/threonine kinase activity"/>
    <property type="evidence" value="ECO:0007669"/>
    <property type="project" value="UniProtKB-KW"/>
</dbReference>
<dbReference type="Pfam" id="PF13855">
    <property type="entry name" value="LRR_8"/>
    <property type="match status" value="1"/>
</dbReference>
<dbReference type="InterPro" id="IPR013210">
    <property type="entry name" value="LRR_N_plant-typ"/>
</dbReference>
<dbReference type="PROSITE" id="PS50011">
    <property type="entry name" value="PROTEIN_KINASE_DOM"/>
    <property type="match status" value="1"/>
</dbReference>
<sequence length="1015" mass="111642">MHFVFSRLWPAVIWVFSFLDGLLAKVFSVIECEVIVSPSSFAMSKGSSVFRRSFLLLATFSLLFHFSLSKVLTVEIQALLEFKTQLQDPSNSLATWKADSPDSPCDFEGVSCDLNSRRVTGISLESKSLSGEISSSICVLQNLTSLVLASNSFSGELPSEFIKCSNLQTLNLTENNLNGTIPDLSALTNLEVLDLSENYFSGKLPDWAGKLTGLTSLSFGQNNFDEGEIPENLGNLKKLTYIVLAGCNLIGTIPDSIFQLKSLGTFDFSANKLSGSFPKAITTLPNLYKIELYVNNFTGEVPSEIASLTLLREFDISRNQLSGKLPAELGNLKNLVVFQLYGNNFSGEFPQGFGDLKHLEVFSIYGNKFTGKFPANFGRFSPMTSLDISENKFSGEFPQYLCENRKLQYLLALDNNFSGELSDSYAECKTLLRLRINKNDLYGSIPSGVWGLPSANIIDFSDNRFTGGISSEIGLSVKLGQLFLQNNKFSGELPSDIGKLTTLDRLDANKNSISGKIPSEIKNLKKLTALHLEENLLTGPIPKELGECIKLVDLNLASNSLTGDIPSSVAHMSSLNSLNLSRNKLTGVIPGNLDTLKLSSIDLSHNQLTGIVPNDLVMMGGEQAFTGNGGLCIDQKFENQIGSGFSVCSGSHDYKKHAANKLVLYLIIATALVIILAGLLLVSYRNYKYNESRMQNDIEGGVEKDPCWKLESFHQTEFDADEISNLEGATLLGSGSTGKVYRLDLKKSGATVAVKQIWKGKEVKVLTSEMDILGKVRHKNILKLYACLMKGGSHFLVLEYMANGNLFQALRREIKGGKPELDWTRRHRIALGAAKGIAYLHHDCSPAVIHRDIKSTNILLDEEFEPKIADFGIAKIVEETSKVLDSNCFAGTHGYIAPELAYSLKVTEKSDVYSFGVVLLELVTGKSPVEAEFGEERDIVYWVSTHLSSLDDTIKVLDPRVSSSLEDEMIKVLQIAVLCTTKLPNLRPNMREVVKMLVDADPCYACNTLKIQEKC</sequence>
<dbReference type="Pfam" id="PF08263">
    <property type="entry name" value="LRRNT_2"/>
    <property type="match status" value="1"/>
</dbReference>
<evidence type="ECO:0000256" key="11">
    <source>
        <dbReference type="ARBA" id="ARBA00022737"/>
    </source>
</evidence>
<keyword evidence="13" id="KW-0418">Kinase</keyword>
<dbReference type="InterPro" id="IPR050647">
    <property type="entry name" value="Plant_LRR-RLKs"/>
</dbReference>
<dbReference type="PROSITE" id="PS00107">
    <property type="entry name" value="PROTEIN_KINASE_ATP"/>
    <property type="match status" value="1"/>
</dbReference>
<dbReference type="PROSITE" id="PS00108">
    <property type="entry name" value="PROTEIN_KINASE_ST"/>
    <property type="match status" value="1"/>
</dbReference>
<keyword evidence="8" id="KW-0808">Transferase</keyword>
<feature type="chain" id="PRO_5021434984" description="Protein kinase domain-containing protein" evidence="21">
    <location>
        <begin position="25"/>
        <end position="1015"/>
    </location>
</feature>
<organism evidence="23 24">
    <name type="scientific">Papaver somniferum</name>
    <name type="common">Opium poppy</name>
    <dbReference type="NCBI Taxonomy" id="3469"/>
    <lineage>
        <taxon>Eukaryota</taxon>
        <taxon>Viridiplantae</taxon>
        <taxon>Streptophyta</taxon>
        <taxon>Embryophyta</taxon>
        <taxon>Tracheophyta</taxon>
        <taxon>Spermatophyta</taxon>
        <taxon>Magnoliopsida</taxon>
        <taxon>Ranunculales</taxon>
        <taxon>Papaveraceae</taxon>
        <taxon>Papaveroideae</taxon>
        <taxon>Papaver</taxon>
    </lineage>
</organism>
<dbReference type="GO" id="GO:0001653">
    <property type="term" value="F:peptide receptor activity"/>
    <property type="evidence" value="ECO:0007669"/>
    <property type="project" value="EnsemblPlants"/>
</dbReference>
<dbReference type="GO" id="GO:0033612">
    <property type="term" value="F:receptor serine/threonine kinase binding"/>
    <property type="evidence" value="ECO:0007669"/>
    <property type="project" value="TreeGrafter"/>
</dbReference>
<evidence type="ECO:0000256" key="16">
    <source>
        <dbReference type="ARBA" id="ARBA00023136"/>
    </source>
</evidence>
<dbReference type="GO" id="GO:0010555">
    <property type="term" value="P:response to mannitol"/>
    <property type="evidence" value="ECO:0007669"/>
    <property type="project" value="EnsemblPlants"/>
</dbReference>
<dbReference type="Gene3D" id="3.30.200.20">
    <property type="entry name" value="Phosphorylase Kinase, domain 1"/>
    <property type="match status" value="1"/>
</dbReference>
<comment type="subcellular location">
    <subcellularLocation>
        <location evidence="1">Cell membrane</location>
        <topology evidence="1">Single-pass membrane protein</topology>
    </subcellularLocation>
</comment>
<dbReference type="PROSITE" id="PS51450">
    <property type="entry name" value="LRR"/>
    <property type="match status" value="1"/>
</dbReference>
<evidence type="ECO:0000256" key="15">
    <source>
        <dbReference type="ARBA" id="ARBA00022989"/>
    </source>
</evidence>
<name>A0A4Y7KLY3_PAPSO</name>
<keyword evidence="12 19" id="KW-0547">Nucleotide-binding</keyword>
<dbReference type="PANTHER" id="PTHR48056">
    <property type="entry name" value="LRR RECEPTOR-LIKE SERINE/THREONINE-PROTEIN KINASE-RELATED"/>
    <property type="match status" value="1"/>
</dbReference>
<accession>A0A4Y7KLY3</accession>
<keyword evidence="3" id="KW-0217">Developmental protein</keyword>
<evidence type="ECO:0000256" key="13">
    <source>
        <dbReference type="ARBA" id="ARBA00022777"/>
    </source>
</evidence>
<dbReference type="Pfam" id="PF00069">
    <property type="entry name" value="Pkinase"/>
    <property type="match status" value="1"/>
</dbReference>
<dbReference type="InterPro" id="IPR000719">
    <property type="entry name" value="Prot_kinase_dom"/>
</dbReference>
<dbReference type="Pfam" id="PF00560">
    <property type="entry name" value="LRR_1"/>
    <property type="match status" value="6"/>
</dbReference>
<feature type="domain" description="Protein kinase" evidence="22">
    <location>
        <begin position="726"/>
        <end position="1004"/>
    </location>
</feature>
<evidence type="ECO:0000256" key="18">
    <source>
        <dbReference type="ARBA" id="ARBA00023180"/>
    </source>
</evidence>
<evidence type="ECO:0000256" key="6">
    <source>
        <dbReference type="ARBA" id="ARBA00022553"/>
    </source>
</evidence>
<evidence type="ECO:0000256" key="4">
    <source>
        <dbReference type="ARBA" id="ARBA00022475"/>
    </source>
</evidence>
<reference evidence="23 24" key="1">
    <citation type="journal article" date="2018" name="Science">
        <title>The opium poppy genome and morphinan production.</title>
        <authorList>
            <person name="Guo L."/>
            <person name="Winzer T."/>
            <person name="Yang X."/>
            <person name="Li Y."/>
            <person name="Ning Z."/>
            <person name="He Z."/>
            <person name="Teodor R."/>
            <person name="Lu Y."/>
            <person name="Bowser T.A."/>
            <person name="Graham I.A."/>
            <person name="Ye K."/>
        </authorList>
    </citation>
    <scope>NUCLEOTIDE SEQUENCE [LARGE SCALE GENOMIC DNA]</scope>
    <source>
        <strain evidence="24">cv. HN1</strain>
        <tissue evidence="23">Leaves</tissue>
    </source>
</reference>
<dbReference type="GO" id="GO:0005886">
    <property type="term" value="C:plasma membrane"/>
    <property type="evidence" value="ECO:0007669"/>
    <property type="project" value="UniProtKB-SubCell"/>
</dbReference>
<dbReference type="GO" id="GO:1905393">
    <property type="term" value="P:plant organ formation"/>
    <property type="evidence" value="ECO:0007669"/>
    <property type="project" value="UniProtKB-ARBA"/>
</dbReference>
<evidence type="ECO:0000256" key="1">
    <source>
        <dbReference type="ARBA" id="ARBA00004162"/>
    </source>
</evidence>
<dbReference type="SMART" id="SM00369">
    <property type="entry name" value="LRR_TYP"/>
    <property type="match status" value="6"/>
</dbReference>
<dbReference type="FunFam" id="1.10.510.10:FF:000632">
    <property type="entry name" value="leucine-rich repeat receptor-like protein kinase TDR"/>
    <property type="match status" value="1"/>
</dbReference>
<dbReference type="InterPro" id="IPR003591">
    <property type="entry name" value="Leu-rich_rpt_typical-subtyp"/>
</dbReference>
<evidence type="ECO:0000256" key="17">
    <source>
        <dbReference type="ARBA" id="ARBA00023170"/>
    </source>
</evidence>
<proteinExistence type="inferred from homology"/>
<protein>
    <recommendedName>
        <fullName evidence="22">Protein kinase domain-containing protein</fullName>
    </recommendedName>
</protein>
<dbReference type="GO" id="GO:0048608">
    <property type="term" value="P:reproductive structure development"/>
    <property type="evidence" value="ECO:0007669"/>
    <property type="project" value="UniProtKB-ARBA"/>
</dbReference>
<evidence type="ECO:0000256" key="14">
    <source>
        <dbReference type="ARBA" id="ARBA00022840"/>
    </source>
</evidence>
<dbReference type="EMBL" id="CM010722">
    <property type="protein sequence ID" value="RZC73402.1"/>
    <property type="molecule type" value="Genomic_DNA"/>
</dbReference>
<evidence type="ECO:0000256" key="2">
    <source>
        <dbReference type="ARBA" id="ARBA00008684"/>
    </source>
</evidence>
<dbReference type="AlphaFoldDB" id="A0A4Y7KLY3"/>
<evidence type="ECO:0000256" key="20">
    <source>
        <dbReference type="SAM" id="Phobius"/>
    </source>
</evidence>
<dbReference type="SUPFAM" id="SSF56112">
    <property type="entry name" value="Protein kinase-like (PK-like)"/>
    <property type="match status" value="1"/>
</dbReference>
<dbReference type="SMART" id="SM00220">
    <property type="entry name" value="S_TKc"/>
    <property type="match status" value="1"/>
</dbReference>
<dbReference type="GO" id="GO:0090548">
    <property type="term" value="P:response to nitrate starvation"/>
    <property type="evidence" value="ECO:0007669"/>
    <property type="project" value="EnsemblPlants"/>
</dbReference>
<dbReference type="Gene3D" id="3.80.10.10">
    <property type="entry name" value="Ribonuclease Inhibitor"/>
    <property type="match status" value="4"/>
</dbReference>
<keyword evidence="24" id="KW-1185">Reference proteome</keyword>
<keyword evidence="9 20" id="KW-0812">Transmembrane</keyword>
<keyword evidence="6" id="KW-0597">Phosphoprotein</keyword>
<dbReference type="FunFam" id="3.80.10.10:FF:000330">
    <property type="entry name" value="Receptor protein-tyrosine kinase CEPR1"/>
    <property type="match status" value="1"/>
</dbReference>
<evidence type="ECO:0000256" key="10">
    <source>
        <dbReference type="ARBA" id="ARBA00022729"/>
    </source>
</evidence>
<dbReference type="Gene3D" id="1.10.510.10">
    <property type="entry name" value="Transferase(Phosphotransferase) domain 1"/>
    <property type="match status" value="1"/>
</dbReference>
<dbReference type="Proteomes" id="UP000316621">
    <property type="component" value="Chromosome 8"/>
</dbReference>
<gene>
    <name evidence="23" type="ORF">C5167_048886</name>
</gene>
<dbReference type="SUPFAM" id="SSF52058">
    <property type="entry name" value="L domain-like"/>
    <property type="match status" value="2"/>
</dbReference>
<dbReference type="GO" id="GO:0048831">
    <property type="term" value="P:regulation of shoot system development"/>
    <property type="evidence" value="ECO:0007669"/>
    <property type="project" value="EnsemblPlants"/>
</dbReference>
<evidence type="ECO:0000256" key="5">
    <source>
        <dbReference type="ARBA" id="ARBA00022527"/>
    </source>
</evidence>
<dbReference type="InterPro" id="IPR032675">
    <property type="entry name" value="LRR_dom_sf"/>
</dbReference>
<keyword evidence="15 20" id="KW-1133">Transmembrane helix</keyword>
<dbReference type="Gramene" id="RZC73402">
    <property type="protein sequence ID" value="RZC73402"/>
    <property type="gene ID" value="C5167_048886"/>
</dbReference>
<dbReference type="GO" id="GO:0042277">
    <property type="term" value="F:peptide binding"/>
    <property type="evidence" value="ECO:0007669"/>
    <property type="project" value="EnsemblPlants"/>
</dbReference>